<evidence type="ECO:0000256" key="3">
    <source>
        <dbReference type="ARBA" id="ARBA00023163"/>
    </source>
</evidence>
<dbReference type="OrthoDB" id="9779074at2"/>
<sequence length="304" mass="36055">MQLSQNFLNNRRLESMVENQTTYTLNNAAMHVFETHQKAEQVYLKFDQPVLASMLEGKKVMHLNDEQKFDFFPGESLVLPASELMRIDFPEARENNPTRCLAMAISEEKIKQTLAFMNENLPKCDHRNWNMIDYNFHFTNDKEIFQILQRLLFLFTENHASKDFFVDNMLQELIIRVLQNNSKKAYLNLDYRKPINNRLSCVVDYIKNNIHTNLSIEVLSRKAYMSKSNFYKVFKNELGVSPVDFINKERIKLATTLLQDKNRKIKDVFMECGFESRSYFNRVFKKEQKISPGKYQAKQSYFKI</sequence>
<dbReference type="Proteomes" id="UP000184225">
    <property type="component" value="Unassembled WGS sequence"/>
</dbReference>
<dbReference type="PANTHER" id="PTHR43280">
    <property type="entry name" value="ARAC-FAMILY TRANSCRIPTIONAL REGULATOR"/>
    <property type="match status" value="1"/>
</dbReference>
<evidence type="ECO:0000259" key="4">
    <source>
        <dbReference type="PROSITE" id="PS01124"/>
    </source>
</evidence>
<dbReference type="InterPro" id="IPR009057">
    <property type="entry name" value="Homeodomain-like_sf"/>
</dbReference>
<keyword evidence="3" id="KW-0804">Transcription</keyword>
<dbReference type="STRING" id="579105.SAMN04488096_1063"/>
<dbReference type="SUPFAM" id="SSF46689">
    <property type="entry name" value="Homeodomain-like"/>
    <property type="match status" value="2"/>
</dbReference>
<dbReference type="PANTHER" id="PTHR43280:SF10">
    <property type="entry name" value="REGULATORY PROTEIN POCR"/>
    <property type="match status" value="1"/>
</dbReference>
<dbReference type="InterPro" id="IPR009594">
    <property type="entry name" value="Tscrpt_reg_HTH_AraC_N"/>
</dbReference>
<feature type="domain" description="HTH araC/xylS-type" evidence="4">
    <location>
        <begin position="200"/>
        <end position="298"/>
    </location>
</feature>
<dbReference type="EMBL" id="FQYY01000006">
    <property type="protein sequence ID" value="SHI93973.1"/>
    <property type="molecule type" value="Genomic_DNA"/>
</dbReference>
<evidence type="ECO:0000256" key="2">
    <source>
        <dbReference type="ARBA" id="ARBA00023125"/>
    </source>
</evidence>
<dbReference type="AlphaFoldDB" id="A0A1M6F8H8"/>
<dbReference type="Pfam" id="PF06719">
    <property type="entry name" value="AraC_N"/>
    <property type="match status" value="1"/>
</dbReference>
<organism evidence="5 6">
    <name type="scientific">Mesonia phycicola</name>
    <dbReference type="NCBI Taxonomy" id="579105"/>
    <lineage>
        <taxon>Bacteria</taxon>
        <taxon>Pseudomonadati</taxon>
        <taxon>Bacteroidota</taxon>
        <taxon>Flavobacteriia</taxon>
        <taxon>Flavobacteriales</taxon>
        <taxon>Flavobacteriaceae</taxon>
        <taxon>Mesonia</taxon>
    </lineage>
</organism>
<evidence type="ECO:0000313" key="5">
    <source>
        <dbReference type="EMBL" id="SHI93973.1"/>
    </source>
</evidence>
<proteinExistence type="predicted"/>
<protein>
    <submittedName>
        <fullName evidence="5">Transcriptional regulator, AraC family</fullName>
    </submittedName>
</protein>
<dbReference type="Gene3D" id="1.10.10.60">
    <property type="entry name" value="Homeodomain-like"/>
    <property type="match status" value="2"/>
</dbReference>
<dbReference type="PROSITE" id="PS01124">
    <property type="entry name" value="HTH_ARAC_FAMILY_2"/>
    <property type="match status" value="1"/>
</dbReference>
<dbReference type="InterPro" id="IPR018060">
    <property type="entry name" value="HTH_AraC"/>
</dbReference>
<accession>A0A1M6F8H8</accession>
<dbReference type="GO" id="GO:0003700">
    <property type="term" value="F:DNA-binding transcription factor activity"/>
    <property type="evidence" value="ECO:0007669"/>
    <property type="project" value="InterPro"/>
</dbReference>
<keyword evidence="1" id="KW-0805">Transcription regulation</keyword>
<keyword evidence="2" id="KW-0238">DNA-binding</keyword>
<reference evidence="5 6" key="1">
    <citation type="submission" date="2016-11" db="EMBL/GenBank/DDBJ databases">
        <authorList>
            <person name="Jaros S."/>
            <person name="Januszkiewicz K."/>
            <person name="Wedrychowicz H."/>
        </authorList>
    </citation>
    <scope>NUCLEOTIDE SEQUENCE [LARGE SCALE GENOMIC DNA]</scope>
    <source>
        <strain evidence="5 6">DSM 21425</strain>
    </source>
</reference>
<name>A0A1M6F8H8_9FLAO</name>
<dbReference type="GO" id="GO:0043565">
    <property type="term" value="F:sequence-specific DNA binding"/>
    <property type="evidence" value="ECO:0007669"/>
    <property type="project" value="InterPro"/>
</dbReference>
<keyword evidence="6" id="KW-1185">Reference proteome</keyword>
<dbReference type="RefSeq" id="WP_073151047.1">
    <property type="nucleotide sequence ID" value="NZ_FQYY01000006.1"/>
</dbReference>
<dbReference type="SMART" id="SM00342">
    <property type="entry name" value="HTH_ARAC"/>
    <property type="match status" value="1"/>
</dbReference>
<gene>
    <name evidence="5" type="ORF">SAMN04488096_1063</name>
</gene>
<evidence type="ECO:0000313" key="6">
    <source>
        <dbReference type="Proteomes" id="UP000184225"/>
    </source>
</evidence>
<dbReference type="Pfam" id="PF12833">
    <property type="entry name" value="HTH_18"/>
    <property type="match status" value="1"/>
</dbReference>
<evidence type="ECO:0000256" key="1">
    <source>
        <dbReference type="ARBA" id="ARBA00023015"/>
    </source>
</evidence>